<feature type="region of interest" description="Disordered" evidence="2">
    <location>
        <begin position="544"/>
        <end position="567"/>
    </location>
</feature>
<feature type="compositionally biased region" description="Acidic residues" evidence="2">
    <location>
        <begin position="326"/>
        <end position="340"/>
    </location>
</feature>
<gene>
    <name evidence="3" type="ORF">PGLA1383_LOCUS2853</name>
</gene>
<feature type="coiled-coil region" evidence="1">
    <location>
        <begin position="1179"/>
        <end position="1223"/>
    </location>
</feature>
<feature type="coiled-coil region" evidence="1">
    <location>
        <begin position="1920"/>
        <end position="1950"/>
    </location>
</feature>
<feature type="coiled-coil region" evidence="1">
    <location>
        <begin position="1357"/>
        <end position="1387"/>
    </location>
</feature>
<sequence length="2932" mass="313475">GFGDASSERSCLWVAPEDFVPHHSFAGRVLPFFDQFERRLRFWSPGNDAIVFTTSDAEVWVQPFPASRSRETEWADGEISTSRHPLSSLVGAAEYTRVAPPAFRKDSPPYRQSHFTRNLVKQTGPLLLPMHTQRQRMKLRTSYYKTVNGVKYDRELLEKAEKAAADGQVSVKEAQELWKAAQDGQGVTKTERRTLEYVMKALKFTEKAAVFLHEQLQGKKKETSYYKIVDGVKYDRELLEQAEQFVKDGQISIAEAQALWEAAHDGTGMTEVEKHTLEHVLKTMKCTKPAAEFLQKELSGAAIRLPMEELPDFEEMAAKEEPTAADGEELPDFDEEEPAEVEEKSKAPSSSELRSSSSGMLRADSVSAKPVLAEAAARDDELGESVPATVLVGDATFEAARAGLRRALEAQSIESLQAASSAAAAAGMPESELALARAAMQDQLQKLLVLSSLEKACTGRDCTDLVSSIELAEARLSTGERLPLASGRRRLAAASFFQPLAKRARRLFVGAEPTSDWRRFLSSQGEQEPCNEVAGLKLLSSGGAVPPSSGDLGEFRRDSAPSASASRASWEELDAAVASALQEARATLQEEDGRGEARAAAKLGLARALEAPGGERKGLLLSALEQARRTGLPEPELVQEAESKLLEEERRGALQESLDARDEVRLIEALAEAEAAGLPASELAAARAVLQEVRVAKASQALTSAVEAPTLPALLAAMQTARAVGLKSSDMENAREALATLQRKAALQRAIEDACQKQDVVAIRAALQKAEAEGFSEEVDTARVMLKHFEEERETASACDDAKTQLAQAIESADVDLLEAALAVARSVGLPGAELAAAEAVLQPELRRRSAGEALQTEMLLVRQGRFSADAEALHAALSEAEAAGVASAELAEAKSALADEQHKLRLRAAEAVLAQALRSRNIAALQSALAEAREAGLPLSKAIDAQEVLQKEERKMTACQALTSACQLCDLEALKAAIHHGRSAAFGTGVDGETSSTARSRFQGAVRNLMQSARKRARHATSKPDDVQSCLEQALEAAETLVQEEESRAALRQQATTKLTLALEPPLSVDSLLLALYQAKEAGVPESQLATARACLQELQRQSEAERRLGDACASGEESLLLSALAEAEAAFGLSDSDSEAAFARLTAAARLRLREVQQVGALQQLAQAVAARSLPELRALLRRCEELGAEESELQRSARAILAEEQRLEKARAALDAALAMPSNRDRLLTLEDALEEAERAGLPDDQMELAMSALEGELQLVKLERQRQRARQGLIDALAARPLSVSTLADVIAKARLAGLQENEFRETQQALDEERRKAAARVLLQEASALRDQALLSSALQEAEAAGLDEVEIQAARVQLEELERIAEEVRELEQRQSAALGKLAEAIASRQDGALRAALSEARASGLSGSGTGAHAEVATAEALLQELLVADARRALAEALAVGELPLLLGALEKVRAAPGLAEELRQVQAAVEQERRREAARTGLEDACRSSDLKLVAAALQEAQAAGLQDEERVVQAAKSTQKLLEAEKQRQEDARTALSEALNALHACPGNLAEFQSLQAALTEARACGLSESELEDAGKCTKEAEDKQEQTRAAKEERLTVERDLEAAVQEAEAVGMEPDEVEAANAVLLSTRQDNAREDLAEAVATSSVPELTAAIARGRDVGLEATELAAAEAALEAETNRSAARAALADARDSCDIPSLEAATRDAESAGLREAEIAAIRVLLTAEQKKQARSLLAAAMVAPRNVASLSSAIAAATAAALPMSESIAAQSALQKEKQKEAAQQRLQRAMDSRKEASLISALAEAEAVGLAADVLDRAQTQLTELRQATARSRLADAMGTPSILLLEAAIAQGLEASLEEVELADARAALKMEQKKSDACTALAAACASCDIPALEAALREGELAGLVDSGLTDARSRLEDERNKLERKKAARSSLAQAVESQDIDSLEAALVQAQDAGLPELELSTARAVLQEEKEKKAAQHQLEEAITATSAWLSVCAGAAEHSEPSASMVSVEKLLRVALAKAKTARVEEDLLSSGLTHLTQLQQAIARSNLAAAVETQTISYLEAAIAHGQAVGLDEVEFADAEVTLEAERRKCTARAALEEACGSRDMASVEASLREAELAGLVEEEDLVFQATRSHLDSERQKAAAKQALAEAVGSEPEVAPTSQVLEALLAEAVAAELEEPELEQGRAHLAEAMRRECRAQLVAAVAAPAIEVLQAALGRGEALGLEPLDLLEAQGALSEAIRSHWQALITADPFELGLESLLANLGDVLRMGFPRDFLREAVLRKVAAAEGFGAVALALSLEQLRNEFEYFPGTLDAVSQEDVEEAFMKGIEQAAGRTVLASASSVQSEVSADKEVKRDSAILWLDLSPSPQEAAEAIAVARPLPSGVAESKLPLLGSSCRSSSSFAAGACLEEVAPSKLLQFSLHEAQGESSKGEGLQASGFDENGDLLWTVDCRSRELMDGGRLVAALRREASSSARKSSTSAASSRKVAPSSWRGGRLFLYVERLPPEVFAICITANREAKDAFIRAGELQTASALVAFDALVEQGRRAGDADLTELLSLVEPKLGIAPTQCDLPAIVMLARCQGVAGGWVMDSVGQHTEESGDLGELVRARSRLVKHLEKQLTCVSDPDLPARLRCWEFFRSLQESGVEKVRCIATGVLWRTGQAGAVEVRLGLGILQDLRSLAAVACSFRDEPFPAELGFRALDLELRRGSRAVLSRPGERGLLVRLGRVPEMPVPSIRGTYGWDKTWLTALDVRGALGLPEWLQTYGQSGEALPLIPGLVSDSSGSLKWAQPLEDVVQQLFLCGRLASSPRCAPSGAGPWLLSTEQVVAASQVDISDIVRYVLWLPCAEISAQLLLKGLLALQLSCSTKRKRSDAGDSAWTRRSLPATAGQFAVRDLGGVVSEFGAS</sequence>
<evidence type="ECO:0000256" key="1">
    <source>
        <dbReference type="SAM" id="Coils"/>
    </source>
</evidence>
<feature type="compositionally biased region" description="Low complexity" evidence="2">
    <location>
        <begin position="347"/>
        <end position="358"/>
    </location>
</feature>
<reference evidence="3" key="1">
    <citation type="submission" date="2021-02" db="EMBL/GenBank/DDBJ databases">
        <authorList>
            <person name="Dougan E. K."/>
            <person name="Rhodes N."/>
            <person name="Thang M."/>
            <person name="Chan C."/>
        </authorList>
    </citation>
    <scope>NUCLEOTIDE SEQUENCE</scope>
</reference>
<name>A0A813DBP2_POLGL</name>
<dbReference type="OMA" id="PHEMEIM"/>
<evidence type="ECO:0000313" key="4">
    <source>
        <dbReference type="Proteomes" id="UP000654075"/>
    </source>
</evidence>
<keyword evidence="1" id="KW-0175">Coiled coil</keyword>
<keyword evidence="4" id="KW-1185">Reference proteome</keyword>
<organism evidence="3 4">
    <name type="scientific">Polarella glacialis</name>
    <name type="common">Dinoflagellate</name>
    <dbReference type="NCBI Taxonomy" id="89957"/>
    <lineage>
        <taxon>Eukaryota</taxon>
        <taxon>Sar</taxon>
        <taxon>Alveolata</taxon>
        <taxon>Dinophyceae</taxon>
        <taxon>Suessiales</taxon>
        <taxon>Suessiaceae</taxon>
        <taxon>Polarella</taxon>
    </lineage>
</organism>
<proteinExistence type="predicted"/>
<accession>A0A813DBP2</accession>
<feature type="non-terminal residue" evidence="3">
    <location>
        <position position="2932"/>
    </location>
</feature>
<comment type="caution">
    <text evidence="3">The sequence shown here is derived from an EMBL/GenBank/DDBJ whole genome shotgun (WGS) entry which is preliminary data.</text>
</comment>
<protein>
    <submittedName>
        <fullName evidence="3">Uncharacterized protein</fullName>
    </submittedName>
</protein>
<evidence type="ECO:0000256" key="2">
    <source>
        <dbReference type="SAM" id="MobiDB-lite"/>
    </source>
</evidence>
<evidence type="ECO:0000313" key="3">
    <source>
        <dbReference type="EMBL" id="CAE8583907.1"/>
    </source>
</evidence>
<dbReference type="Proteomes" id="UP000654075">
    <property type="component" value="Unassembled WGS sequence"/>
</dbReference>
<feature type="region of interest" description="Disordered" evidence="2">
    <location>
        <begin position="319"/>
        <end position="365"/>
    </location>
</feature>
<feature type="coiled-coil region" evidence="1">
    <location>
        <begin position="1515"/>
        <end position="1552"/>
    </location>
</feature>
<dbReference type="EMBL" id="CAJNNV010000934">
    <property type="protein sequence ID" value="CAE8583907.1"/>
    <property type="molecule type" value="Genomic_DNA"/>
</dbReference>
<dbReference type="OrthoDB" id="446636at2759"/>